<dbReference type="OrthoDB" id="10061052at2759"/>
<dbReference type="RefSeq" id="XP_018115613.1">
    <property type="nucleotide sequence ID" value="XM_018260124.2"/>
</dbReference>
<dbReference type="Bgee" id="100049737">
    <property type="expression patterns" value="Expressed in egg cell and 16 other cell types or tissues"/>
</dbReference>
<keyword evidence="2" id="KW-1185">Reference proteome</keyword>
<evidence type="ECO:0000313" key="2">
    <source>
        <dbReference type="Proteomes" id="UP000186698"/>
    </source>
</evidence>
<dbReference type="InterPro" id="IPR012337">
    <property type="entry name" value="RNaseH-like_sf"/>
</dbReference>
<dbReference type="Proteomes" id="UP000186698">
    <property type="component" value="Chromosome 4S"/>
</dbReference>
<dbReference type="STRING" id="8355.A0A1L8GDI0"/>
<dbReference type="PaxDb" id="8355-A0A1L8GDI0"/>
<dbReference type="GeneID" id="100049737"/>
<evidence type="ECO:0000313" key="3">
    <source>
        <dbReference type="RefSeq" id="XP_018115613.1"/>
    </source>
</evidence>
<dbReference type="InterPro" id="IPR040647">
    <property type="entry name" value="SPIN-DOC_Znf-C2H2"/>
</dbReference>
<dbReference type="SUPFAM" id="SSF53098">
    <property type="entry name" value="Ribonuclease H-like"/>
    <property type="match status" value="1"/>
</dbReference>
<reference evidence="3" key="1">
    <citation type="submission" date="2025-08" db="UniProtKB">
        <authorList>
            <consortium name="RefSeq"/>
        </authorList>
    </citation>
    <scope>IDENTIFICATION</scope>
    <source>
        <strain evidence="3">J_2021</strain>
        <tissue evidence="3">Erythrocytes</tissue>
    </source>
</reference>
<sequence length="634" mass="73290">MLRSFPLWESGPRYFPVGIAAYIVTPIYTIFPCMVPNTEEMSAPKHRKVDSENRSFKERWELDYFFVKSNGKPLCLLCSQMLAVCKEYNVKRHYISLHEKSYSQYTGDHRVAILNELRSKSHKQETATSTETATDTAALKASFLICEEIVKRKQAFDNVEVIKECAIKMARVFGNEDMAAKFDSISLQPQTVARRVSVMHQQITRKLHAIIKNCSYFSLALDENTDCSGTDLLVVFIRAIDDRFNVSEDILKCVSLPRTAKEEELLNEVKSAVLECGGFDKCTSVTTNGSKSMTSKNLGLSALLRKEGADCVVLHCIMHEETLVGTLLKMSDIMEVVIKISNFILERKGSVTKKKFKIFLDELSAAYVDSHSYRKICWSSAGRCLYRFFSLRKEIYLFLKDTNYDPILTERFCNKDFLSSLAFLTDITHYLHSLKKNVEAKDQLVTQLYTHISVFSNKLMLLKLNLISNDLSYFESCNELYREYEECNIFLDFGKFVEKIEVLIENFNLRFQDFSKINSSFKLYNNPLTTDIISEKMEYHMELCNLQADLYFATRKEVGVSFFRLLPKEKYRNLRDLALRMTSMFGSTYICEKAFSELDRLKSNYRNSISNRTLQEILHLSITNINLNFDELVL</sequence>
<name>A0A1L8GDI0_XENLA</name>
<dbReference type="AlphaFoldDB" id="A0A1L8GDI0"/>
<accession>A0A1L8GDI0</accession>
<proteinExistence type="predicted"/>
<organism evidence="2 3">
    <name type="scientific">Xenopus laevis</name>
    <name type="common">African clawed frog</name>
    <dbReference type="NCBI Taxonomy" id="8355"/>
    <lineage>
        <taxon>Eukaryota</taxon>
        <taxon>Metazoa</taxon>
        <taxon>Chordata</taxon>
        <taxon>Craniata</taxon>
        <taxon>Vertebrata</taxon>
        <taxon>Euteleostomi</taxon>
        <taxon>Amphibia</taxon>
        <taxon>Batrachia</taxon>
        <taxon>Anura</taxon>
        <taxon>Pipoidea</taxon>
        <taxon>Pipidae</taxon>
        <taxon>Xenopodinae</taxon>
        <taxon>Xenopus</taxon>
        <taxon>Xenopus</taxon>
    </lineage>
</organism>
<feature type="domain" description="SPIN-DOC-like zinc-finger" evidence="1">
    <location>
        <begin position="57"/>
        <end position="116"/>
    </location>
</feature>
<dbReference type="OMA" id="CIMHEET"/>
<gene>
    <name evidence="3" type="primary">LOC100049737</name>
</gene>
<dbReference type="KEGG" id="xla:100049737"/>
<protein>
    <submittedName>
        <fullName evidence="3">General transcription factor II-I repeat domain-containing protein 2B isoform X1</fullName>
    </submittedName>
</protein>
<evidence type="ECO:0000259" key="1">
    <source>
        <dbReference type="Pfam" id="PF18658"/>
    </source>
</evidence>
<dbReference type="PANTHER" id="PTHR45913">
    <property type="entry name" value="EPM2A-INTERACTING PROTEIN 1"/>
    <property type="match status" value="1"/>
</dbReference>
<dbReference type="PANTHER" id="PTHR45913:SF20">
    <property type="entry name" value="GENERAL TRANSCRIPTION FACTOR II-I REPEAT DOMAIN-CONTAINING PROTEIN 2"/>
    <property type="match status" value="1"/>
</dbReference>
<dbReference type="Pfam" id="PF18658">
    <property type="entry name" value="zf-C2H2_12"/>
    <property type="match status" value="1"/>
</dbReference>